<evidence type="ECO:0000256" key="12">
    <source>
        <dbReference type="SAM" id="Phobius"/>
    </source>
</evidence>
<feature type="transmembrane region" description="Helical" evidence="12">
    <location>
        <begin position="663"/>
        <end position="687"/>
    </location>
</feature>
<dbReference type="FunFam" id="1.20.1070.10:FF:000004">
    <property type="entry name" value="Olfactory receptor"/>
    <property type="match status" value="1"/>
</dbReference>
<keyword evidence="6 12" id="KW-1133">Transmembrane helix</keyword>
<evidence type="ECO:0000256" key="8">
    <source>
        <dbReference type="ARBA" id="ARBA00023136"/>
    </source>
</evidence>
<keyword evidence="9" id="KW-0675">Receptor</keyword>
<feature type="transmembrane region" description="Helical" evidence="12">
    <location>
        <begin position="435"/>
        <end position="460"/>
    </location>
</feature>
<dbReference type="AlphaFoldDB" id="L8ITN0"/>
<dbReference type="Pfam" id="PF13853">
    <property type="entry name" value="7tm_4"/>
    <property type="match status" value="2"/>
</dbReference>
<evidence type="ECO:0000256" key="3">
    <source>
        <dbReference type="ARBA" id="ARBA00022606"/>
    </source>
</evidence>
<dbReference type="PRINTS" id="PR00245">
    <property type="entry name" value="OLFACTORYR"/>
</dbReference>
<keyword evidence="3" id="KW-0716">Sensory transduction</keyword>
<dbReference type="InterPro" id="IPR017452">
    <property type="entry name" value="GPCR_Rhodpsn_7TM"/>
</dbReference>
<dbReference type="Gene3D" id="1.20.1070.10">
    <property type="entry name" value="Rhodopsin 7-helix transmembrane proteins"/>
    <property type="match status" value="2"/>
</dbReference>
<dbReference type="PANTHER" id="PTHR48018">
    <property type="entry name" value="OLFACTORY RECEPTOR"/>
    <property type="match status" value="1"/>
</dbReference>
<feature type="domain" description="G-protein coupled receptors family 1 profile" evidence="13">
    <location>
        <begin position="516"/>
        <end position="684"/>
    </location>
</feature>
<evidence type="ECO:0000256" key="9">
    <source>
        <dbReference type="ARBA" id="ARBA00023170"/>
    </source>
</evidence>
<dbReference type="Proteomes" id="UP000011080">
    <property type="component" value="Unassembled WGS sequence"/>
</dbReference>
<feature type="transmembrane region" description="Helical" evidence="12">
    <location>
        <begin position="504"/>
        <end position="526"/>
    </location>
</feature>
<keyword evidence="4 12" id="KW-0812">Transmembrane</keyword>
<keyword evidence="2" id="KW-1003">Cell membrane</keyword>
<evidence type="ECO:0000313" key="15">
    <source>
        <dbReference type="Proteomes" id="UP000011080"/>
    </source>
</evidence>
<keyword evidence="7" id="KW-0297">G-protein coupled receptor</keyword>
<dbReference type="EMBL" id="JH880685">
    <property type="protein sequence ID" value="ELR59711.1"/>
    <property type="molecule type" value="Genomic_DNA"/>
</dbReference>
<keyword evidence="5" id="KW-0552">Olfaction</keyword>
<accession>L8ITN0</accession>
<evidence type="ECO:0000256" key="10">
    <source>
        <dbReference type="ARBA" id="ARBA00023224"/>
    </source>
</evidence>
<dbReference type="GO" id="GO:0004984">
    <property type="term" value="F:olfactory receptor activity"/>
    <property type="evidence" value="ECO:0007669"/>
    <property type="project" value="InterPro"/>
</dbReference>
<evidence type="ECO:0000256" key="11">
    <source>
        <dbReference type="SAM" id="MobiDB-lite"/>
    </source>
</evidence>
<dbReference type="InterPro" id="IPR000725">
    <property type="entry name" value="Olfact_rcpt"/>
</dbReference>
<feature type="compositionally biased region" description="Basic and acidic residues" evidence="11">
    <location>
        <begin position="46"/>
        <end position="61"/>
    </location>
</feature>
<name>L8ITN0_9CETA</name>
<dbReference type="PROSITE" id="PS50262">
    <property type="entry name" value="G_PROTEIN_RECEP_F1_2"/>
    <property type="match status" value="2"/>
</dbReference>
<dbReference type="GO" id="GO:0005886">
    <property type="term" value="C:plasma membrane"/>
    <property type="evidence" value="ECO:0007669"/>
    <property type="project" value="UniProtKB-SubCell"/>
</dbReference>
<dbReference type="SUPFAM" id="SSF81321">
    <property type="entry name" value="Family A G protein-coupled receptor-like"/>
    <property type="match status" value="2"/>
</dbReference>
<evidence type="ECO:0000256" key="5">
    <source>
        <dbReference type="ARBA" id="ARBA00022725"/>
    </source>
</evidence>
<feature type="domain" description="G-protein coupled receptors family 1 profile" evidence="13">
    <location>
        <begin position="277"/>
        <end position="484"/>
    </location>
</feature>
<proteinExistence type="predicted"/>
<evidence type="ECO:0000256" key="6">
    <source>
        <dbReference type="ARBA" id="ARBA00022989"/>
    </source>
</evidence>
<feature type="transmembrane region" description="Helical" evidence="12">
    <location>
        <begin position="262"/>
        <end position="285"/>
    </location>
</feature>
<keyword evidence="8 12" id="KW-0472">Membrane</keyword>
<feature type="transmembrane region" description="Helical" evidence="12">
    <location>
        <begin position="297"/>
        <end position="319"/>
    </location>
</feature>
<comment type="subcellular location">
    <subcellularLocation>
        <location evidence="1">Cell membrane</location>
        <topology evidence="1">Multi-pass membrane protein</topology>
    </subcellularLocation>
</comment>
<keyword evidence="10" id="KW-0807">Transducer</keyword>
<feature type="region of interest" description="Disordered" evidence="11">
    <location>
        <begin position="27"/>
        <end position="92"/>
    </location>
</feature>
<evidence type="ECO:0000256" key="1">
    <source>
        <dbReference type="ARBA" id="ARBA00004651"/>
    </source>
</evidence>
<evidence type="ECO:0000256" key="2">
    <source>
        <dbReference type="ARBA" id="ARBA00022475"/>
    </source>
</evidence>
<evidence type="ECO:0000259" key="13">
    <source>
        <dbReference type="PROSITE" id="PS50262"/>
    </source>
</evidence>
<feature type="transmembrane region" description="Helical" evidence="12">
    <location>
        <begin position="328"/>
        <end position="346"/>
    </location>
</feature>
<evidence type="ECO:0000256" key="4">
    <source>
        <dbReference type="ARBA" id="ARBA00022692"/>
    </source>
</evidence>
<evidence type="ECO:0000256" key="7">
    <source>
        <dbReference type="ARBA" id="ARBA00023040"/>
    </source>
</evidence>
<organism evidence="14 15">
    <name type="scientific">Bos mutus</name>
    <name type="common">wild yak</name>
    <dbReference type="NCBI Taxonomy" id="72004"/>
    <lineage>
        <taxon>Eukaryota</taxon>
        <taxon>Metazoa</taxon>
        <taxon>Chordata</taxon>
        <taxon>Craniata</taxon>
        <taxon>Vertebrata</taxon>
        <taxon>Euteleostomi</taxon>
        <taxon>Mammalia</taxon>
        <taxon>Eutheria</taxon>
        <taxon>Laurasiatheria</taxon>
        <taxon>Artiodactyla</taxon>
        <taxon>Ruminantia</taxon>
        <taxon>Pecora</taxon>
        <taxon>Bovidae</taxon>
        <taxon>Bovinae</taxon>
        <taxon>Bos</taxon>
    </lineage>
</organism>
<feature type="compositionally biased region" description="Low complexity" evidence="11">
    <location>
        <begin position="32"/>
        <end position="42"/>
    </location>
</feature>
<reference evidence="14 15" key="1">
    <citation type="journal article" date="2012" name="Nat. Genet.">
        <title>The yak genome and adaptation to life at high altitude.</title>
        <authorList>
            <person name="Qiu Q."/>
            <person name="Zhang G."/>
            <person name="Ma T."/>
            <person name="Qian W."/>
            <person name="Wang J."/>
            <person name="Ye Z."/>
            <person name="Cao C."/>
            <person name="Hu Q."/>
            <person name="Kim J."/>
            <person name="Larkin D.M."/>
            <person name="Auvil L."/>
            <person name="Capitanu B."/>
            <person name="Ma J."/>
            <person name="Lewin H.A."/>
            <person name="Qian X."/>
            <person name="Lang Y."/>
            <person name="Zhou R."/>
            <person name="Wang L."/>
            <person name="Wang K."/>
            <person name="Xia J."/>
            <person name="Liao S."/>
            <person name="Pan S."/>
            <person name="Lu X."/>
            <person name="Hou H."/>
            <person name="Wang Y."/>
            <person name="Zang X."/>
            <person name="Yin Y."/>
            <person name="Ma H."/>
            <person name="Zhang J."/>
            <person name="Wang Z."/>
            <person name="Zhang Y."/>
            <person name="Zhang D."/>
            <person name="Yonezawa T."/>
            <person name="Hasegawa M."/>
            <person name="Zhong Y."/>
            <person name="Liu W."/>
            <person name="Zhang Y."/>
            <person name="Huang Z."/>
            <person name="Zhang S."/>
            <person name="Long R."/>
            <person name="Yang H."/>
            <person name="Wang J."/>
            <person name="Lenstra J.A."/>
            <person name="Cooper D.N."/>
            <person name="Wu Y."/>
            <person name="Wang J."/>
            <person name="Shi P."/>
            <person name="Wang J."/>
            <person name="Liu J."/>
        </authorList>
    </citation>
    <scope>NUCLEOTIDE SEQUENCE [LARGE SCALE GENOMIC DNA]</scope>
    <source>
        <strain evidence="15">yakQH1</strain>
    </source>
</reference>
<sequence>MEGTKMRTLKAGPPEAEQHFLVVKRDSTGREASQQLASLLSANSEPVKREKVEARQTERKTPAAGRKKTLVLQNTTQPSKVEPPAPAPQGDPNFLCLKTRPSDQILQGIIPSALRLTLPQSQDRRRVLSHRHTLSCSLAGTEETEAPQRQVPRLSSHAFGHVNACRSGGGTKMRLWHVLLSTSMLFPPCPRYRPPGLDEEVGEVPLGLVCRTLAQTLNEEGFEEQKREESDAWRTSPATGNYTPVTQLILRGFSNDPDLQKLLSGGLLLIYVMTVVGNLGMVALSLMESCLRSPVDFFLSVLSFLDICYSSVVTPRLLVDFLASDRSIPFKGCVVQMTFFVIHAAADSFLLASMACDRCTATCRPLHYGSPMTRHLSPAGGCFLTFSGANSAIETGDVFALPFCGPNQVLHYFCDIQPLLHQACADTAMAGVVLYIFSALATYLPTALILTSYSLVLVAIGRMRLAAGKEKALSMCASHFLAIATFHSTVISPTDPDLQKLLSGGFLLIYVMTVVGNLGMVALILMDSRLHSPVDSFSASSFLDICYSSVVTPRLLVDFLASDRSIPFKGCVVQMTFFVMHATAESFLLASMACDRCTATCPPLHYGSVMTGAPVSSCGANSAIETGDVFALPFCGPNQVLHYFCDIQPLLHQACADTAMAGVVLYIFSALATYLPAALVLTSYGLALHRDFTYVQPHGSTDDTSGQVVSVCCTIITPMLTPVI</sequence>
<evidence type="ECO:0000313" key="14">
    <source>
        <dbReference type="EMBL" id="ELR59711.1"/>
    </source>
</evidence>
<gene>
    <name evidence="14" type="ORF">M91_06803</name>
</gene>
<protein>
    <recommendedName>
        <fullName evidence="13">G-protein coupled receptors family 1 profile domain-containing protein</fullName>
    </recommendedName>
</protein>
<dbReference type="GO" id="GO:0004930">
    <property type="term" value="F:G protein-coupled receptor activity"/>
    <property type="evidence" value="ECO:0007669"/>
    <property type="project" value="UniProtKB-KW"/>
</dbReference>